<evidence type="ECO:0000256" key="9">
    <source>
        <dbReference type="ARBA" id="ARBA00025772"/>
    </source>
</evidence>
<evidence type="ECO:0000256" key="1">
    <source>
        <dbReference type="ARBA" id="ARBA00004377"/>
    </source>
</evidence>
<dbReference type="RefSeq" id="WP_170115206.1">
    <property type="nucleotide sequence ID" value="NZ_QGGU01000006.1"/>
</dbReference>
<dbReference type="GO" id="GO:0015628">
    <property type="term" value="P:protein secretion by the type II secretion system"/>
    <property type="evidence" value="ECO:0007669"/>
    <property type="project" value="InterPro"/>
</dbReference>
<evidence type="ECO:0000256" key="10">
    <source>
        <dbReference type="ARBA" id="ARBA00030775"/>
    </source>
</evidence>
<dbReference type="GO" id="GO:0005886">
    <property type="term" value="C:plasma membrane"/>
    <property type="evidence" value="ECO:0007669"/>
    <property type="project" value="UniProtKB-SubCell"/>
</dbReference>
<protein>
    <recommendedName>
        <fullName evidence="2">Type II secretion system protein H</fullName>
    </recommendedName>
    <alternativeName>
        <fullName evidence="10">General secretion pathway protein H</fullName>
    </alternativeName>
</protein>
<evidence type="ECO:0000256" key="2">
    <source>
        <dbReference type="ARBA" id="ARBA00021549"/>
    </source>
</evidence>
<dbReference type="InterPro" id="IPR045584">
    <property type="entry name" value="Pilin-like"/>
</dbReference>
<proteinExistence type="inferred from homology"/>
<feature type="transmembrane region" description="Helical" evidence="11">
    <location>
        <begin position="6"/>
        <end position="29"/>
    </location>
</feature>
<evidence type="ECO:0000256" key="11">
    <source>
        <dbReference type="SAM" id="Phobius"/>
    </source>
</evidence>
<dbReference type="GO" id="GO:0015627">
    <property type="term" value="C:type II protein secretion system complex"/>
    <property type="evidence" value="ECO:0007669"/>
    <property type="project" value="InterPro"/>
</dbReference>
<dbReference type="Pfam" id="PF12019">
    <property type="entry name" value="GspH"/>
    <property type="match status" value="1"/>
</dbReference>
<feature type="domain" description="General secretion pathway GspH" evidence="12">
    <location>
        <begin position="43"/>
        <end position="149"/>
    </location>
</feature>
<evidence type="ECO:0000256" key="5">
    <source>
        <dbReference type="ARBA" id="ARBA00022519"/>
    </source>
</evidence>
<dbReference type="PROSITE" id="PS00018">
    <property type="entry name" value="EF_HAND_1"/>
    <property type="match status" value="1"/>
</dbReference>
<comment type="similarity">
    <text evidence="9">Belongs to the GSP H family.</text>
</comment>
<dbReference type="Gene3D" id="3.30.700.10">
    <property type="entry name" value="Glycoprotein, Type 4 Pilin"/>
    <property type="match status" value="1"/>
</dbReference>
<dbReference type="Proteomes" id="UP000245790">
    <property type="component" value="Unassembled WGS sequence"/>
</dbReference>
<dbReference type="InterPro" id="IPR018247">
    <property type="entry name" value="EF_Hand_1_Ca_BS"/>
</dbReference>
<evidence type="ECO:0000256" key="7">
    <source>
        <dbReference type="ARBA" id="ARBA00022989"/>
    </source>
</evidence>
<keyword evidence="6 11" id="KW-0812">Transmembrane</keyword>
<keyword evidence="4" id="KW-0488">Methylation</keyword>
<keyword evidence="3" id="KW-1003">Cell membrane</keyword>
<evidence type="ECO:0000256" key="3">
    <source>
        <dbReference type="ARBA" id="ARBA00022475"/>
    </source>
</evidence>
<reference evidence="13 14" key="1">
    <citation type="submission" date="2018-05" db="EMBL/GenBank/DDBJ databases">
        <title>Genomic Encyclopedia of Type Strains, Phase IV (KMG-IV): sequencing the most valuable type-strain genomes for metagenomic binning, comparative biology and taxonomic classification.</title>
        <authorList>
            <person name="Goeker M."/>
        </authorList>
    </citation>
    <scope>NUCLEOTIDE SEQUENCE [LARGE SCALE GENOMIC DNA]</scope>
    <source>
        <strain evidence="13 14">DSM 25350</strain>
    </source>
</reference>
<dbReference type="SUPFAM" id="SSF54523">
    <property type="entry name" value="Pili subunits"/>
    <property type="match status" value="1"/>
</dbReference>
<dbReference type="InterPro" id="IPR012902">
    <property type="entry name" value="N_methyl_site"/>
</dbReference>
<evidence type="ECO:0000313" key="13">
    <source>
        <dbReference type="EMBL" id="PWK50914.1"/>
    </source>
</evidence>
<comment type="caution">
    <text evidence="13">The sequence shown here is derived from an EMBL/GenBank/DDBJ whole genome shotgun (WGS) entry which is preliminary data.</text>
</comment>
<dbReference type="NCBIfam" id="TIGR02532">
    <property type="entry name" value="IV_pilin_GFxxxE"/>
    <property type="match status" value="1"/>
</dbReference>
<dbReference type="EMBL" id="QGGU01000006">
    <property type="protein sequence ID" value="PWK50914.1"/>
    <property type="molecule type" value="Genomic_DNA"/>
</dbReference>
<keyword evidence="7 11" id="KW-1133">Transmembrane helix</keyword>
<evidence type="ECO:0000256" key="4">
    <source>
        <dbReference type="ARBA" id="ARBA00022481"/>
    </source>
</evidence>
<evidence type="ECO:0000256" key="6">
    <source>
        <dbReference type="ARBA" id="ARBA00022692"/>
    </source>
</evidence>
<evidence type="ECO:0000256" key="8">
    <source>
        <dbReference type="ARBA" id="ARBA00023136"/>
    </source>
</evidence>
<dbReference type="AlphaFoldDB" id="A0A316FQH2"/>
<dbReference type="Pfam" id="PF07963">
    <property type="entry name" value="N_methyl"/>
    <property type="match status" value="1"/>
</dbReference>
<name>A0A316FQH2_9GAMM</name>
<comment type="subcellular location">
    <subcellularLocation>
        <location evidence="1">Cell inner membrane</location>
        <topology evidence="1">Single-pass membrane protein</topology>
    </subcellularLocation>
</comment>
<sequence>MRNQGFTLIELLVTVSMVAILAAFAIPAYQSTIQRNQLTSCSNKVASAVQFAKSEAISSKQTIVVQILSGDNLQYRVGTDADENDAVENDDLLQALECSGEGISLNVTDSVTHIAFGPTGFRSDGQGIINFLTCNEVGAGKVFTVSNGGSVSNHDAASGSC</sequence>
<evidence type="ECO:0000259" key="12">
    <source>
        <dbReference type="Pfam" id="PF12019"/>
    </source>
</evidence>
<keyword evidence="14" id="KW-1185">Reference proteome</keyword>
<dbReference type="PROSITE" id="PS00409">
    <property type="entry name" value="PROKAR_NTER_METHYL"/>
    <property type="match status" value="1"/>
</dbReference>
<keyword evidence="5" id="KW-0997">Cell inner membrane</keyword>
<gene>
    <name evidence="13" type="ORF">C8D97_106207</name>
</gene>
<accession>A0A316FQH2</accession>
<dbReference type="InterPro" id="IPR022346">
    <property type="entry name" value="T2SS_GspH"/>
</dbReference>
<keyword evidence="8 11" id="KW-0472">Membrane</keyword>
<organism evidence="13 14">
    <name type="scientific">Pleionea mediterranea</name>
    <dbReference type="NCBI Taxonomy" id="523701"/>
    <lineage>
        <taxon>Bacteria</taxon>
        <taxon>Pseudomonadati</taxon>
        <taxon>Pseudomonadota</taxon>
        <taxon>Gammaproteobacteria</taxon>
        <taxon>Oceanospirillales</taxon>
        <taxon>Pleioneaceae</taxon>
        <taxon>Pleionea</taxon>
    </lineage>
</organism>
<evidence type="ECO:0000313" key="14">
    <source>
        <dbReference type="Proteomes" id="UP000245790"/>
    </source>
</evidence>